<evidence type="ECO:0000313" key="1">
    <source>
        <dbReference type="EMBL" id="EOL42622.1"/>
    </source>
</evidence>
<gene>
    <name evidence="1" type="ORF">UC3_02975</name>
</gene>
<dbReference type="STRING" id="154621.RV11_GL002944"/>
<dbReference type="AlphaFoldDB" id="R3W4S4"/>
<accession>R3W4S4</accession>
<reference evidence="1 2" key="1">
    <citation type="submission" date="2013-02" db="EMBL/GenBank/DDBJ databases">
        <title>The Genome Sequence of Enterococcus phoeniculicola BAA-412.</title>
        <authorList>
            <consortium name="The Broad Institute Genome Sequencing Platform"/>
            <consortium name="The Broad Institute Genome Sequencing Center for Infectious Disease"/>
            <person name="Earl A.M."/>
            <person name="Gilmore M.S."/>
            <person name="Lebreton F."/>
            <person name="Walker B."/>
            <person name="Young S.K."/>
            <person name="Zeng Q."/>
            <person name="Gargeya S."/>
            <person name="Fitzgerald M."/>
            <person name="Haas B."/>
            <person name="Abouelleil A."/>
            <person name="Alvarado L."/>
            <person name="Arachchi H.M."/>
            <person name="Berlin A.M."/>
            <person name="Chapman S.B."/>
            <person name="Dewar J."/>
            <person name="Goldberg J."/>
            <person name="Griggs A."/>
            <person name="Gujja S."/>
            <person name="Hansen M."/>
            <person name="Howarth C."/>
            <person name="Imamovic A."/>
            <person name="Larimer J."/>
            <person name="McCowan C."/>
            <person name="Murphy C."/>
            <person name="Neiman D."/>
            <person name="Pearson M."/>
            <person name="Priest M."/>
            <person name="Roberts A."/>
            <person name="Saif S."/>
            <person name="Shea T."/>
            <person name="Sisk P."/>
            <person name="Sykes S."/>
            <person name="Wortman J."/>
            <person name="Nusbaum C."/>
            <person name="Birren B."/>
        </authorList>
    </citation>
    <scope>NUCLEOTIDE SEQUENCE [LARGE SCALE GENOMIC DNA]</scope>
    <source>
        <strain evidence="1 2">ATCC BAA-412</strain>
    </source>
</reference>
<proteinExistence type="predicted"/>
<dbReference type="Proteomes" id="UP000013785">
    <property type="component" value="Unassembled WGS sequence"/>
</dbReference>
<protein>
    <submittedName>
        <fullName evidence="1">Uncharacterized protein</fullName>
    </submittedName>
</protein>
<name>R3W4S4_9ENTE</name>
<keyword evidence="2" id="KW-1185">Reference proteome</keyword>
<dbReference type="OrthoDB" id="2223244at2"/>
<dbReference type="PATRIC" id="fig|1158610.3.peg.2957"/>
<dbReference type="RefSeq" id="WP_010769609.1">
    <property type="nucleotide sequence ID" value="NZ_ASWE01000001.1"/>
</dbReference>
<dbReference type="eggNOG" id="ENOG5032EAS">
    <property type="taxonomic scope" value="Bacteria"/>
</dbReference>
<comment type="caution">
    <text evidence="1">The sequence shown here is derived from an EMBL/GenBank/DDBJ whole genome shotgun (WGS) entry which is preliminary data.</text>
</comment>
<dbReference type="EMBL" id="AJAT01000017">
    <property type="protein sequence ID" value="EOL42622.1"/>
    <property type="molecule type" value="Genomic_DNA"/>
</dbReference>
<dbReference type="HOGENOM" id="CLU_174716_0_0_9"/>
<evidence type="ECO:0000313" key="2">
    <source>
        <dbReference type="Proteomes" id="UP000013785"/>
    </source>
</evidence>
<sequence>MDRQTWDLLRENFEEQEFIGTGHYRLREIGNNLYEMAYLVFGPCGDKTYHPQITLRVGERIEPLKMIDTEVVPNVRLSFLDEPEKVQQALDKLTEQFFYAKKLE</sequence>
<organism evidence="1 2">
    <name type="scientific">Enterococcus phoeniculicola ATCC BAA-412</name>
    <dbReference type="NCBI Taxonomy" id="1158610"/>
    <lineage>
        <taxon>Bacteria</taxon>
        <taxon>Bacillati</taxon>
        <taxon>Bacillota</taxon>
        <taxon>Bacilli</taxon>
        <taxon>Lactobacillales</taxon>
        <taxon>Enterococcaceae</taxon>
        <taxon>Enterococcus</taxon>
    </lineage>
</organism>